<evidence type="ECO:0000256" key="9">
    <source>
        <dbReference type="SAM" id="MobiDB-lite"/>
    </source>
</evidence>
<evidence type="ECO:0000256" key="4">
    <source>
        <dbReference type="ARBA" id="ARBA00022771"/>
    </source>
</evidence>
<proteinExistence type="predicted"/>
<keyword evidence="4 8" id="KW-0863">Zinc-finger</keyword>
<feature type="region of interest" description="Disordered" evidence="9">
    <location>
        <begin position="1"/>
        <end position="22"/>
    </location>
</feature>
<organism evidence="11 12">
    <name type="scientific">Ceutorhynchus assimilis</name>
    <name type="common">cabbage seed weevil</name>
    <dbReference type="NCBI Taxonomy" id="467358"/>
    <lineage>
        <taxon>Eukaryota</taxon>
        <taxon>Metazoa</taxon>
        <taxon>Ecdysozoa</taxon>
        <taxon>Arthropoda</taxon>
        <taxon>Hexapoda</taxon>
        <taxon>Insecta</taxon>
        <taxon>Pterygota</taxon>
        <taxon>Neoptera</taxon>
        <taxon>Endopterygota</taxon>
        <taxon>Coleoptera</taxon>
        <taxon>Polyphaga</taxon>
        <taxon>Cucujiformia</taxon>
        <taxon>Curculionidae</taxon>
        <taxon>Ceutorhynchinae</taxon>
        <taxon>Ceutorhynchus</taxon>
    </lineage>
</organism>
<dbReference type="PROSITE" id="PS50157">
    <property type="entry name" value="ZINC_FINGER_C2H2_2"/>
    <property type="match status" value="2"/>
</dbReference>
<dbReference type="InterPro" id="IPR013087">
    <property type="entry name" value="Znf_C2H2_type"/>
</dbReference>
<evidence type="ECO:0000256" key="1">
    <source>
        <dbReference type="ARBA" id="ARBA00004123"/>
    </source>
</evidence>
<evidence type="ECO:0000313" key="12">
    <source>
        <dbReference type="Proteomes" id="UP001152799"/>
    </source>
</evidence>
<feature type="domain" description="C2H2-type" evidence="10">
    <location>
        <begin position="130"/>
        <end position="158"/>
    </location>
</feature>
<protein>
    <recommendedName>
        <fullName evidence="10">C2H2-type domain-containing protein</fullName>
    </recommendedName>
</protein>
<keyword evidence="3" id="KW-0677">Repeat</keyword>
<dbReference type="GO" id="GO:0008270">
    <property type="term" value="F:zinc ion binding"/>
    <property type="evidence" value="ECO:0007669"/>
    <property type="project" value="UniProtKB-KW"/>
</dbReference>
<dbReference type="PANTHER" id="PTHR24392">
    <property type="entry name" value="ZINC FINGER PROTEIN"/>
    <property type="match status" value="1"/>
</dbReference>
<dbReference type="PROSITE" id="PS00028">
    <property type="entry name" value="ZINC_FINGER_C2H2_1"/>
    <property type="match status" value="2"/>
</dbReference>
<evidence type="ECO:0000256" key="7">
    <source>
        <dbReference type="ARBA" id="ARBA00023242"/>
    </source>
</evidence>
<keyword evidence="5" id="KW-0862">Zinc</keyword>
<dbReference type="OrthoDB" id="3561125at2759"/>
<keyword evidence="2" id="KW-0479">Metal-binding</keyword>
<dbReference type="Proteomes" id="UP001152799">
    <property type="component" value="Chromosome 5"/>
</dbReference>
<evidence type="ECO:0000256" key="3">
    <source>
        <dbReference type="ARBA" id="ARBA00022737"/>
    </source>
</evidence>
<feature type="compositionally biased region" description="Basic and acidic residues" evidence="9">
    <location>
        <begin position="1"/>
        <end position="12"/>
    </location>
</feature>
<dbReference type="GO" id="GO:0005634">
    <property type="term" value="C:nucleus"/>
    <property type="evidence" value="ECO:0007669"/>
    <property type="project" value="UniProtKB-SubCell"/>
</dbReference>
<gene>
    <name evidence="11" type="ORF">CEUTPL_LOCUS10200</name>
</gene>
<dbReference type="AlphaFoldDB" id="A0A9P0DII1"/>
<evidence type="ECO:0000259" key="10">
    <source>
        <dbReference type="PROSITE" id="PS50157"/>
    </source>
</evidence>
<accession>A0A9P0DII1</accession>
<sequence length="205" mass="24207">MFEFDVSYKKDPEEEESAVSTPQVKPKKPFACTFCELKFTQKSHLASHFLNNHKDIPGAEDLISNKIHSCKYCDYRTINCHNLASHKLSKHKNKHQKSTKSLHCMYCNYSTNNKGNFILHSRRHTNVKFYDCQYCERSCYQKSNLDAHYLFKHRFEPEVENLITSKVYRCELCEFMTLNKTKHGRHITQCCIKGFSRQDSDKCKN</sequence>
<evidence type="ECO:0000256" key="2">
    <source>
        <dbReference type="ARBA" id="ARBA00022723"/>
    </source>
</evidence>
<evidence type="ECO:0000256" key="8">
    <source>
        <dbReference type="PROSITE-ProRule" id="PRU00042"/>
    </source>
</evidence>
<dbReference type="SUPFAM" id="SSF57667">
    <property type="entry name" value="beta-beta-alpha zinc fingers"/>
    <property type="match status" value="2"/>
</dbReference>
<keyword evidence="6" id="KW-0238">DNA-binding</keyword>
<evidence type="ECO:0000313" key="11">
    <source>
        <dbReference type="EMBL" id="CAH1131642.1"/>
    </source>
</evidence>
<dbReference type="SMART" id="SM00355">
    <property type="entry name" value="ZnF_C2H2"/>
    <property type="match status" value="5"/>
</dbReference>
<feature type="domain" description="C2H2-type" evidence="10">
    <location>
        <begin position="30"/>
        <end position="53"/>
    </location>
</feature>
<dbReference type="EMBL" id="OU892281">
    <property type="protein sequence ID" value="CAH1131642.1"/>
    <property type="molecule type" value="Genomic_DNA"/>
</dbReference>
<evidence type="ECO:0000256" key="5">
    <source>
        <dbReference type="ARBA" id="ARBA00022833"/>
    </source>
</evidence>
<dbReference type="GO" id="GO:0003677">
    <property type="term" value="F:DNA binding"/>
    <property type="evidence" value="ECO:0007669"/>
    <property type="project" value="UniProtKB-KW"/>
</dbReference>
<keyword evidence="7" id="KW-0539">Nucleus</keyword>
<keyword evidence="12" id="KW-1185">Reference proteome</keyword>
<evidence type="ECO:0000256" key="6">
    <source>
        <dbReference type="ARBA" id="ARBA00023125"/>
    </source>
</evidence>
<name>A0A9P0DII1_9CUCU</name>
<comment type="subcellular location">
    <subcellularLocation>
        <location evidence="1">Nucleus</location>
    </subcellularLocation>
</comment>
<reference evidence="11" key="1">
    <citation type="submission" date="2022-01" db="EMBL/GenBank/DDBJ databases">
        <authorList>
            <person name="King R."/>
        </authorList>
    </citation>
    <scope>NUCLEOTIDE SEQUENCE</scope>
</reference>
<dbReference type="InterPro" id="IPR036236">
    <property type="entry name" value="Znf_C2H2_sf"/>
</dbReference>
<dbReference type="Gene3D" id="3.30.160.60">
    <property type="entry name" value="Classic Zinc Finger"/>
    <property type="match status" value="2"/>
</dbReference>